<dbReference type="RefSeq" id="WP_165134062.1">
    <property type="nucleotide sequence ID" value="NZ_CP049253.1"/>
</dbReference>
<reference evidence="3 4" key="1">
    <citation type="submission" date="2021-03" db="EMBL/GenBank/DDBJ databases">
        <title>Sequencing the genomes of 1000 actinobacteria strains.</title>
        <authorList>
            <person name="Klenk H.-P."/>
        </authorList>
    </citation>
    <scope>NUCLEOTIDE SEQUENCE [LARGE SCALE GENOMIC DNA]</scope>
    <source>
        <strain evidence="3 4">DSM 24221</strain>
    </source>
</reference>
<keyword evidence="2" id="KW-0472">Membrane</keyword>
<organism evidence="3 4">
    <name type="scientific">Microbacterium amylolyticum</name>
    <dbReference type="NCBI Taxonomy" id="936337"/>
    <lineage>
        <taxon>Bacteria</taxon>
        <taxon>Bacillati</taxon>
        <taxon>Actinomycetota</taxon>
        <taxon>Actinomycetes</taxon>
        <taxon>Micrococcales</taxon>
        <taxon>Microbacteriaceae</taxon>
        <taxon>Microbacterium</taxon>
    </lineage>
</organism>
<feature type="transmembrane region" description="Helical" evidence="2">
    <location>
        <begin position="117"/>
        <end position="136"/>
    </location>
</feature>
<dbReference type="EMBL" id="JAGIOL010000001">
    <property type="protein sequence ID" value="MBP2437404.1"/>
    <property type="molecule type" value="Genomic_DNA"/>
</dbReference>
<evidence type="ECO:0000313" key="4">
    <source>
        <dbReference type="Proteomes" id="UP001519362"/>
    </source>
</evidence>
<protein>
    <recommendedName>
        <fullName evidence="5">DUF4190 domain-containing protein</fullName>
    </recommendedName>
</protein>
<proteinExistence type="predicted"/>
<evidence type="ECO:0008006" key="5">
    <source>
        <dbReference type="Google" id="ProtNLM"/>
    </source>
</evidence>
<keyword evidence="2" id="KW-0812">Transmembrane</keyword>
<evidence type="ECO:0000256" key="2">
    <source>
        <dbReference type="SAM" id="Phobius"/>
    </source>
</evidence>
<feature type="transmembrane region" description="Helical" evidence="2">
    <location>
        <begin position="64"/>
        <end position="82"/>
    </location>
</feature>
<feature type="transmembrane region" description="Helical" evidence="2">
    <location>
        <begin position="88"/>
        <end position="105"/>
    </location>
</feature>
<evidence type="ECO:0000256" key="1">
    <source>
        <dbReference type="SAM" id="MobiDB-lite"/>
    </source>
</evidence>
<keyword evidence="4" id="KW-1185">Reference proteome</keyword>
<gene>
    <name evidence="3" type="ORF">JOF34_001990</name>
</gene>
<accession>A0ABS4ZJF0</accession>
<dbReference type="Proteomes" id="UP001519362">
    <property type="component" value="Unassembled WGS sequence"/>
</dbReference>
<name>A0ABS4ZJF0_9MICO</name>
<keyword evidence="2" id="KW-1133">Transmembrane helix</keyword>
<sequence>MPAREIENDGADEPQVSPRQPTEEERRLQEVATGSLSVIASDTFGWIDPAVAHSPLTRRDRREVVTRLGVAALWWSAVGLIISWFGPWGAAPAAVGIVLGIVALLRPTERRRWCWSGIALGMTAIAFSAYWLLWMLPQLGAIDPVL</sequence>
<evidence type="ECO:0000313" key="3">
    <source>
        <dbReference type="EMBL" id="MBP2437404.1"/>
    </source>
</evidence>
<comment type="caution">
    <text evidence="3">The sequence shown here is derived from an EMBL/GenBank/DDBJ whole genome shotgun (WGS) entry which is preliminary data.</text>
</comment>
<feature type="region of interest" description="Disordered" evidence="1">
    <location>
        <begin position="1"/>
        <end position="25"/>
    </location>
</feature>